<protein>
    <recommendedName>
        <fullName evidence="3">Addiction module toxin RelE</fullName>
    </recommendedName>
</protein>
<organism evidence="1 2">
    <name type="scientific">Vagococcus hydrophili</name>
    <dbReference type="NCBI Taxonomy" id="2714947"/>
    <lineage>
        <taxon>Bacteria</taxon>
        <taxon>Bacillati</taxon>
        <taxon>Bacillota</taxon>
        <taxon>Bacilli</taxon>
        <taxon>Lactobacillales</taxon>
        <taxon>Enterococcaceae</taxon>
        <taxon>Vagococcus</taxon>
    </lineage>
</organism>
<reference evidence="1 2" key="1">
    <citation type="submission" date="2020-03" db="EMBL/GenBank/DDBJ databases">
        <title>Vagococcus sp. nov., isolated from beetles.</title>
        <authorList>
            <person name="Hyun D.-W."/>
            <person name="Bae J.-W."/>
        </authorList>
    </citation>
    <scope>NUCLEOTIDE SEQUENCE [LARGE SCALE GENOMIC DNA]</scope>
    <source>
        <strain evidence="1 2">HDW17B</strain>
    </source>
</reference>
<dbReference type="AlphaFoldDB" id="A0A6G8AR60"/>
<gene>
    <name evidence="1" type="ORF">G7082_02135</name>
</gene>
<proteinExistence type="predicted"/>
<dbReference type="Gene3D" id="3.30.2310.20">
    <property type="entry name" value="RelE-like"/>
    <property type="match status" value="1"/>
</dbReference>
<name>A0A6G8AR60_9ENTE</name>
<evidence type="ECO:0000313" key="2">
    <source>
        <dbReference type="Proteomes" id="UP000501747"/>
    </source>
</evidence>
<keyword evidence="2" id="KW-1185">Reference proteome</keyword>
<evidence type="ECO:0000313" key="1">
    <source>
        <dbReference type="EMBL" id="QIL47415.1"/>
    </source>
</evidence>
<evidence type="ECO:0008006" key="3">
    <source>
        <dbReference type="Google" id="ProtNLM"/>
    </source>
</evidence>
<sequence>MEDKTKIFVGLTDNAKKDFKKIDGVRRKWVIAVIKRVEENYAELKISGVIEPLEDKNGINLKGYYKLKNPKLGVRMVLSISSDGLGVSVVSITGSDLEKNEADLMASVVAIDQRKELEVYKQAAKRIRKKM</sequence>
<dbReference type="InterPro" id="IPR035093">
    <property type="entry name" value="RelE/ParE_toxin_dom_sf"/>
</dbReference>
<dbReference type="RefSeq" id="WP_166033525.1">
    <property type="nucleotide sequence ID" value="NZ_CP049887.1"/>
</dbReference>
<dbReference type="EMBL" id="CP049887">
    <property type="protein sequence ID" value="QIL47415.1"/>
    <property type="molecule type" value="Genomic_DNA"/>
</dbReference>
<dbReference type="Proteomes" id="UP000501747">
    <property type="component" value="Chromosome"/>
</dbReference>
<dbReference type="KEGG" id="vhy:G7082_02135"/>
<accession>A0A6G8AR60</accession>